<dbReference type="PANTHER" id="PTHR48249:SF3">
    <property type="entry name" value="MEDIATOR OF RNA POLYMERASE II TRANSCRIPTION SUBUNIT 13"/>
    <property type="match status" value="1"/>
</dbReference>
<accession>A0A4V5ZZK0</accession>
<evidence type="ECO:0000259" key="11">
    <source>
        <dbReference type="Pfam" id="PF06333"/>
    </source>
</evidence>
<evidence type="ECO:0000256" key="4">
    <source>
        <dbReference type="ARBA" id="ARBA00022491"/>
    </source>
</evidence>
<dbReference type="STRING" id="34508.A0A4V5ZZK0"/>
<feature type="compositionally biased region" description="Polar residues" evidence="10">
    <location>
        <begin position="728"/>
        <end position="744"/>
    </location>
</feature>
<organism evidence="14 15">
    <name type="scientific">Steinernema carpocapsae</name>
    <name type="common">Entomopathogenic nematode</name>
    <dbReference type="NCBI Taxonomy" id="34508"/>
    <lineage>
        <taxon>Eukaryota</taxon>
        <taxon>Metazoa</taxon>
        <taxon>Ecdysozoa</taxon>
        <taxon>Nematoda</taxon>
        <taxon>Chromadorea</taxon>
        <taxon>Rhabditida</taxon>
        <taxon>Tylenchina</taxon>
        <taxon>Panagrolaimomorpha</taxon>
        <taxon>Strongyloidoidea</taxon>
        <taxon>Steinernematidae</taxon>
        <taxon>Steinernema</taxon>
    </lineage>
</organism>
<keyword evidence="4 9" id="KW-0678">Repressor</keyword>
<proteinExistence type="inferred from homology"/>
<dbReference type="Pfam" id="PF06333">
    <property type="entry name" value="Med13_C"/>
    <property type="match status" value="1"/>
</dbReference>
<feature type="region of interest" description="Disordered" evidence="10">
    <location>
        <begin position="724"/>
        <end position="746"/>
    </location>
</feature>
<dbReference type="Pfam" id="PF18296">
    <property type="entry name" value="MID_MedPIWI"/>
    <property type="match status" value="1"/>
</dbReference>
<feature type="domain" description="MID" evidence="13">
    <location>
        <begin position="1212"/>
        <end position="1471"/>
    </location>
</feature>
<comment type="function">
    <text evidence="9">Component of the Mediator complex, a coactivator involved in regulated transcription of nearly all RNA polymerase II-dependent genes. Mediator functions as a bridge to convey information from gene-specific regulatory proteins to the basal RNA polymerase II transcription machinery. Mediator is recruited to promoters by direct interactions with regulatory proteins and serves as a scaffold for the assembly of a functional preinitiation complex with RNA polymerase II and the general transcription factors.</text>
</comment>
<evidence type="ECO:0000256" key="8">
    <source>
        <dbReference type="ARBA" id="ARBA00023242"/>
    </source>
</evidence>
<dbReference type="InterPro" id="IPR051139">
    <property type="entry name" value="Mediator_complx_sub13"/>
</dbReference>
<feature type="region of interest" description="Disordered" evidence="10">
    <location>
        <begin position="1309"/>
        <end position="1365"/>
    </location>
</feature>
<keyword evidence="5 9" id="KW-0805">Transcription regulation</keyword>
<keyword evidence="15" id="KW-1185">Reference proteome</keyword>
<gene>
    <name evidence="14" type="ORF">L596_023420</name>
</gene>
<evidence type="ECO:0000313" key="14">
    <source>
        <dbReference type="EMBL" id="TKR67235.1"/>
    </source>
</evidence>
<dbReference type="InterPro" id="IPR021643">
    <property type="entry name" value="Mediator_Med13_N"/>
</dbReference>
<comment type="caution">
    <text evidence="14">The sequence shown here is derived from an EMBL/GenBank/DDBJ whole genome shotgun (WGS) entry which is preliminary data.</text>
</comment>
<sequence length="1882" mass="212028">MTNDGVHLEDCQTNVFALTELTGLKWRFYVTPADSQQNASTSAEDPSSSPVLQAYGRCLNKGHVCHWRKKGSDVELWVFWFADADFESIKELTSGLKESEESSTDISYETRLILFNALHTKMEVALRNNGYLKFGKWFTSPVDLPFLGHRELVAEHTTAFNFHFTVYGENTVAAIMSVQRQRPLSWLTKAHFAKQKQQVILGPFGIRGTLVGKVSENCDRHFEEWQHHLGPLPDVDGLPKMVQVEVEGRSFPFPSVFVCVVLDDNLLVKDFDTHFDEEAAIRRTMNGFKVSLMSLEEAVLNGASNESQSDMDLNINCSQPGSVCYCPTCRNNREVPDVKFDLTPEKPSMSCSPMDGILFQNEKSAPTHEPRDLAFEDLLKATAAEIEAESESWHMADNFDGIVIKGWDAVHADVLAGVEKSALFETKDPKRTNSPFLNLFGVDSPESEKAKKAESNCKENDSAKTYQSALDLIANTSDIFLKRTGDVFAELEQLQGKIPVQKTPKRKCIAFPVITTTDMDDLGYDDKSLATMRIGTDELSIDMSPASLDDPTEPAYRHELVNSAVTSSSAPPSCSDAQPPRLYPEVPSLLSPPVSNEQCEPDLTCKPIRGPQPYSPVLSTALKVKDDASRIHAEHVKSMLLTTNFQYSKMEIKRMKTAKQTLEFNNLSEKYLKHLSYSHRTTKADLPQIVDYRKLMSKMDGQKKVVPEKELRWFEKEFRPRPAVPTFPSRNSAQPTAVSNNNRPHQFHPYLNPNTPQRMGGPMGPPGAPHPMQMRPHMYNLMQQNGGQPGGPMMPPHWNPHQIRSSPAYMNSPNYMGQMGAANNSTTFSPSYGSFQNNRNANSYMATPPHRAALPSPSPGPTVAGTPATPGSIQPPNSVFSPPPSSVPSVPAVSSVKPVTDLKALAAVVQLKDTVLDVHYDASFEANVMCACQKNIFGRDYDYIIKTDFPNREITFWSGFHKEQNALTCMCAFSAVRHRFLSYNAGMFPDDAREATGVVPQESRTIPWFNPDNQKDHWLMNLVRQMSLTTDLNISNALALKEEVEDKQSRFMIPEIEKREFLAEMRKSFELNSNNPDLLHSWAIQLETKPSKESEWIGQRDDIQTVIDIIRESIRGKELTDDYGPLTWRQLHSKLSRRTDTSPRYLAEPIPYVVVGHEKEYVHRTPTKDSKDMPVIKTDKDKTREPTYAMNVAPTAIRHWDRLQLLPYNEPKNIMYIGIVPDSASIEKKAKMFFENLSIMYENCQLGRHIRFASDETPEGLLRVIKPSHRPNSENKFEDYTGAFENQLTRLLRENDSVFEKRAFHLVAAKKPPKNENEAPPSAASPFAGPSIQPSPGGHGDMPNLLDPNGRPQQMEPPKPKLLNIVEDPYNPEEETELLPHVVVVYVINPFTFGSHKRESQHCRDATLHILRAFNEVLYVLPPNRRIQLQLEIIDIHKVLNLNADLPDVDSSRSAYDYLREIAFNVYSQPRTLTSEHACGLILKSMTAFGLRSRLDISMTPVRSEFFSVPSNPFVLSRPPIINVGSKDDKIAIVSMEEKVMFISYCLLGTDWLLVSVTDGEGKMSDCCSINLTTRSQNPRYTQAKTQILDAMSRLWQYIMGILSADVKNWRVVINRVGRIGHGEFKAWAHLLSKPNIQRYCSTLKEKCKTCNGGGSKDCPVILSACLISMEPEAHLKVLPSATKKSPDAISCTHILVFGNDTTLLTEQHPEPEDDNNFEKMDFFDENDEEINDQFIQKINDDNLESQGRQLRTDYFSGEPSDILNQPLATGYYISTAPAADLPDWFWNSCPSARLRSPTHLRSSLLLTVANPQSEEMSLKQSTEATHPLECKTDAILRFILESYNSLSWLNINFSTGDRRSCLPTHIQALLRYYNSMSKLMT</sequence>
<dbReference type="EMBL" id="AZBU02000008">
    <property type="protein sequence ID" value="TKR67235.1"/>
    <property type="molecule type" value="Genomic_DNA"/>
</dbReference>
<evidence type="ECO:0000256" key="10">
    <source>
        <dbReference type="SAM" id="MobiDB-lite"/>
    </source>
</evidence>
<evidence type="ECO:0000256" key="1">
    <source>
        <dbReference type="ARBA" id="ARBA00004123"/>
    </source>
</evidence>
<comment type="similarity">
    <text evidence="2 9">Belongs to the Mediator complex subunit 13 family.</text>
</comment>
<dbReference type="Pfam" id="PF11597">
    <property type="entry name" value="Med13_N"/>
    <property type="match status" value="1"/>
</dbReference>
<evidence type="ECO:0000259" key="12">
    <source>
        <dbReference type="Pfam" id="PF11597"/>
    </source>
</evidence>
<dbReference type="InterPro" id="IPR009401">
    <property type="entry name" value="Med13_C"/>
</dbReference>
<dbReference type="Proteomes" id="UP000298663">
    <property type="component" value="Unassembled WGS sequence"/>
</dbReference>
<dbReference type="PANTHER" id="PTHR48249">
    <property type="entry name" value="MEDIATOR OF RNA POLYMERASE II TRANSCRIPTION SUBUNIT 13"/>
    <property type="match status" value="1"/>
</dbReference>
<reference evidence="14 15" key="1">
    <citation type="journal article" date="2015" name="Genome Biol.">
        <title>Comparative genomics of Steinernema reveals deeply conserved gene regulatory networks.</title>
        <authorList>
            <person name="Dillman A.R."/>
            <person name="Macchietto M."/>
            <person name="Porter C.F."/>
            <person name="Rogers A."/>
            <person name="Williams B."/>
            <person name="Antoshechkin I."/>
            <person name="Lee M.M."/>
            <person name="Goodwin Z."/>
            <person name="Lu X."/>
            <person name="Lewis E.E."/>
            <person name="Goodrich-Blair H."/>
            <person name="Stock S.P."/>
            <person name="Adams B.J."/>
            <person name="Sternberg P.W."/>
            <person name="Mortazavi A."/>
        </authorList>
    </citation>
    <scope>NUCLEOTIDE SEQUENCE [LARGE SCALE GENOMIC DNA]</scope>
    <source>
        <strain evidence="14 15">ALL</strain>
    </source>
</reference>
<feature type="region of interest" description="Disordered" evidence="10">
    <location>
        <begin position="563"/>
        <end position="582"/>
    </location>
</feature>
<dbReference type="InterPro" id="IPR041285">
    <property type="entry name" value="MID_MedPIWI"/>
</dbReference>
<keyword evidence="6 9" id="KW-0010">Activator</keyword>
<feature type="domain" description="Mediator complex subunit Med13 C-terminal" evidence="11">
    <location>
        <begin position="1511"/>
        <end position="1870"/>
    </location>
</feature>
<keyword evidence="8 9" id="KW-0539">Nucleus</keyword>
<comment type="subunit">
    <text evidence="9">Component of the Mediator complex.</text>
</comment>
<evidence type="ECO:0000256" key="7">
    <source>
        <dbReference type="ARBA" id="ARBA00023163"/>
    </source>
</evidence>
<dbReference type="GO" id="GO:0003713">
    <property type="term" value="F:transcription coactivator activity"/>
    <property type="evidence" value="ECO:0007669"/>
    <property type="project" value="TreeGrafter"/>
</dbReference>
<feature type="compositionally biased region" description="Low complexity" evidence="10">
    <location>
        <begin position="1318"/>
        <end position="1331"/>
    </location>
</feature>
<evidence type="ECO:0000256" key="3">
    <source>
        <dbReference type="ARBA" id="ARBA00019618"/>
    </source>
</evidence>
<evidence type="ECO:0000256" key="2">
    <source>
        <dbReference type="ARBA" id="ARBA00009354"/>
    </source>
</evidence>
<evidence type="ECO:0000313" key="15">
    <source>
        <dbReference type="Proteomes" id="UP000298663"/>
    </source>
</evidence>
<feature type="domain" description="Mediator complex subunit Med13 N-terminal" evidence="12">
    <location>
        <begin position="8"/>
        <end position="219"/>
    </location>
</feature>
<name>A0A4V5ZZK0_STECR</name>
<dbReference type="GO" id="GO:0045944">
    <property type="term" value="P:positive regulation of transcription by RNA polymerase II"/>
    <property type="evidence" value="ECO:0007669"/>
    <property type="project" value="TreeGrafter"/>
</dbReference>
<comment type="subcellular location">
    <subcellularLocation>
        <location evidence="1 9">Nucleus</location>
    </subcellularLocation>
</comment>
<dbReference type="OrthoDB" id="103819at2759"/>
<keyword evidence="7 9" id="KW-0804">Transcription</keyword>
<dbReference type="GO" id="GO:0016592">
    <property type="term" value="C:mediator complex"/>
    <property type="evidence" value="ECO:0007669"/>
    <property type="project" value="InterPro"/>
</dbReference>
<evidence type="ECO:0000256" key="9">
    <source>
        <dbReference type="RuleBase" id="RU364134"/>
    </source>
</evidence>
<feature type="region of interest" description="Disordered" evidence="10">
    <location>
        <begin position="851"/>
        <end position="872"/>
    </location>
</feature>
<protein>
    <recommendedName>
        <fullName evidence="3 9">Mediator of RNA polymerase II transcription subunit 13</fullName>
    </recommendedName>
</protein>
<evidence type="ECO:0000256" key="6">
    <source>
        <dbReference type="ARBA" id="ARBA00023159"/>
    </source>
</evidence>
<reference evidence="14 15" key="2">
    <citation type="journal article" date="2019" name="G3 (Bethesda)">
        <title>Hybrid Assembly of the Genome of the Entomopathogenic Nematode Steinernema carpocapsae Identifies the X-Chromosome.</title>
        <authorList>
            <person name="Serra L."/>
            <person name="Macchietto M."/>
            <person name="Macias-Munoz A."/>
            <person name="McGill C.J."/>
            <person name="Rodriguez I.M."/>
            <person name="Rodriguez B."/>
            <person name="Murad R."/>
            <person name="Mortazavi A."/>
        </authorList>
    </citation>
    <scope>NUCLEOTIDE SEQUENCE [LARGE SCALE GENOMIC DNA]</scope>
    <source>
        <strain evidence="14 15">ALL</strain>
    </source>
</reference>
<evidence type="ECO:0000259" key="13">
    <source>
        <dbReference type="Pfam" id="PF18296"/>
    </source>
</evidence>
<feature type="compositionally biased region" description="Polar residues" evidence="10">
    <location>
        <begin position="563"/>
        <end position="576"/>
    </location>
</feature>
<evidence type="ECO:0000256" key="5">
    <source>
        <dbReference type="ARBA" id="ARBA00023015"/>
    </source>
</evidence>
<feature type="compositionally biased region" description="Low complexity" evidence="10">
    <location>
        <begin position="861"/>
        <end position="872"/>
    </location>
</feature>